<evidence type="ECO:0000313" key="2">
    <source>
        <dbReference type="EMBL" id="CAK7945765.1"/>
    </source>
</evidence>
<evidence type="ECO:0000256" key="1">
    <source>
        <dbReference type="SAM" id="SignalP"/>
    </source>
</evidence>
<gene>
    <name evidence="2" type="ORF">PM001_LOCUS30915</name>
</gene>
<dbReference type="AlphaFoldDB" id="A0AAV1VI42"/>
<evidence type="ECO:0008006" key="4">
    <source>
        <dbReference type="Google" id="ProtNLM"/>
    </source>
</evidence>
<accession>A0AAV1VI42</accession>
<comment type="caution">
    <text evidence="2">The sequence shown here is derived from an EMBL/GenBank/DDBJ whole genome shotgun (WGS) entry which is preliminary data.</text>
</comment>
<protein>
    <recommendedName>
        <fullName evidence="4">Polyketide synthase</fullName>
    </recommendedName>
</protein>
<evidence type="ECO:0000313" key="3">
    <source>
        <dbReference type="Proteomes" id="UP001162060"/>
    </source>
</evidence>
<sequence>MHPSAISLLAALSPRYVGSALTAAIVEETAVDLTFQGRWPPTGIQHHETSLGSLQGVSDNSEERAFSGADAALRLLGEIGERGRPLHANFVAASLKTVDGAPYLMS</sequence>
<keyword evidence="1" id="KW-0732">Signal</keyword>
<dbReference type="EMBL" id="CAKLBY020000338">
    <property type="protein sequence ID" value="CAK7945765.1"/>
    <property type="molecule type" value="Genomic_DNA"/>
</dbReference>
<dbReference type="Proteomes" id="UP001162060">
    <property type="component" value="Unassembled WGS sequence"/>
</dbReference>
<feature type="chain" id="PRO_5043819222" description="Polyketide synthase" evidence="1">
    <location>
        <begin position="20"/>
        <end position="106"/>
    </location>
</feature>
<feature type="signal peptide" evidence="1">
    <location>
        <begin position="1"/>
        <end position="19"/>
    </location>
</feature>
<organism evidence="2 3">
    <name type="scientific">Peronospora matthiolae</name>
    <dbReference type="NCBI Taxonomy" id="2874970"/>
    <lineage>
        <taxon>Eukaryota</taxon>
        <taxon>Sar</taxon>
        <taxon>Stramenopiles</taxon>
        <taxon>Oomycota</taxon>
        <taxon>Peronosporomycetes</taxon>
        <taxon>Peronosporales</taxon>
        <taxon>Peronosporaceae</taxon>
        <taxon>Peronospora</taxon>
    </lineage>
</organism>
<proteinExistence type="predicted"/>
<name>A0AAV1VI42_9STRA</name>
<reference evidence="2" key="1">
    <citation type="submission" date="2024-01" db="EMBL/GenBank/DDBJ databases">
        <authorList>
            <person name="Webb A."/>
        </authorList>
    </citation>
    <scope>NUCLEOTIDE SEQUENCE</scope>
    <source>
        <strain evidence="2">Pm1</strain>
    </source>
</reference>